<name>X1ITQ9_9ZZZZ</name>
<proteinExistence type="predicted"/>
<feature type="non-terminal residue" evidence="1">
    <location>
        <position position="94"/>
    </location>
</feature>
<comment type="caution">
    <text evidence="1">The sequence shown here is derived from an EMBL/GenBank/DDBJ whole genome shotgun (WGS) entry which is preliminary data.</text>
</comment>
<dbReference type="EMBL" id="BARU01029661">
    <property type="protein sequence ID" value="GAH69464.1"/>
    <property type="molecule type" value="Genomic_DNA"/>
</dbReference>
<evidence type="ECO:0000313" key="1">
    <source>
        <dbReference type="EMBL" id="GAH69464.1"/>
    </source>
</evidence>
<organism evidence="1">
    <name type="scientific">marine sediment metagenome</name>
    <dbReference type="NCBI Taxonomy" id="412755"/>
    <lineage>
        <taxon>unclassified sequences</taxon>
        <taxon>metagenomes</taxon>
        <taxon>ecological metagenomes</taxon>
    </lineage>
</organism>
<reference evidence="1" key="1">
    <citation type="journal article" date="2014" name="Front. Microbiol.">
        <title>High frequency of phylogenetically diverse reductive dehalogenase-homologous genes in deep subseafloor sedimentary metagenomes.</title>
        <authorList>
            <person name="Kawai M."/>
            <person name="Futagami T."/>
            <person name="Toyoda A."/>
            <person name="Takaki Y."/>
            <person name="Nishi S."/>
            <person name="Hori S."/>
            <person name="Arai W."/>
            <person name="Tsubouchi T."/>
            <person name="Morono Y."/>
            <person name="Uchiyama I."/>
            <person name="Ito T."/>
            <person name="Fujiyama A."/>
            <person name="Inagaki F."/>
            <person name="Takami H."/>
        </authorList>
    </citation>
    <scope>NUCLEOTIDE SEQUENCE</scope>
    <source>
        <strain evidence="1">Expedition CK06-06</strain>
    </source>
</reference>
<protein>
    <submittedName>
        <fullName evidence="1">Uncharacterized protein</fullName>
    </submittedName>
</protein>
<dbReference type="AlphaFoldDB" id="X1ITQ9"/>
<sequence length="94" mass="11271">MPKKKTVDSKPTWLKTTLAPNLLERSDYCIFHKPDKTEEESKIFTEKLREKLENKDYDFFGYHFPGQVNFERQVFENSVDFRETTFRGHTNFTA</sequence>
<accession>X1ITQ9</accession>
<gene>
    <name evidence="1" type="ORF">S03H2_47144</name>
</gene>